<feature type="domain" description="Histidine kinase" evidence="4">
    <location>
        <begin position="183"/>
        <end position="396"/>
    </location>
</feature>
<dbReference type="InterPro" id="IPR003661">
    <property type="entry name" value="HisK_dim/P_dom"/>
</dbReference>
<reference evidence="5 6" key="1">
    <citation type="submission" date="2015-09" db="EMBL/GenBank/DDBJ databases">
        <title>Sorangium comparison.</title>
        <authorList>
            <person name="Zaburannyi N."/>
            <person name="Bunk B."/>
            <person name="Overmann J."/>
            <person name="Mueller R."/>
        </authorList>
    </citation>
    <scope>NUCLEOTIDE SEQUENCE [LARGE SCALE GENOMIC DNA]</scope>
    <source>
        <strain evidence="5 6">So ce26</strain>
    </source>
</reference>
<protein>
    <recommendedName>
        <fullName evidence="2">histidine kinase</fullName>
        <ecNumber evidence="2">2.7.13.3</ecNumber>
    </recommendedName>
</protein>
<dbReference type="SMART" id="SM00387">
    <property type="entry name" value="HATPase_c"/>
    <property type="match status" value="1"/>
</dbReference>
<dbReference type="InterPro" id="IPR036890">
    <property type="entry name" value="HATPase_C_sf"/>
</dbReference>
<dbReference type="Gene3D" id="3.30.450.40">
    <property type="match status" value="1"/>
</dbReference>
<evidence type="ECO:0000256" key="1">
    <source>
        <dbReference type="ARBA" id="ARBA00000085"/>
    </source>
</evidence>
<sequence length="404" mass="43267">METLERLLDLPAADLRQSLNQASELLGTALDADKVDIFLFDRSRKTLQAMGTSNTPMGRLQQEIGLDVQPVANGGSAAQVFMTGEPHLSGRVDLVPGELPGVVQALGVRSHLAAPLEVDGERRGVVSAQSAQPDFFSEGDLRFLNAVSRWIGALTHRAELVEQVTSAALVQGRREAAEELITVLAHDLRNYLGPLMSRLELLQRRAEGDGRANDQRDLERASDSVARLGRLVSDLLDVGRLEQGLFDIVPQPMDLVALAKDTAAGLGTPSVEVRVQGPPELVIVADKVRLRQALDNLVSNAIKHSPKGNWVLLRITNDLREGKEYAHVDVIDHGAGVPPELLPRIFDRFVTGGKASGLGLGLYLASRIAAAHGATLTVSSNPGDGATFRLSLLVTGPPGHPDEA</sequence>
<dbReference type="InterPro" id="IPR029016">
    <property type="entry name" value="GAF-like_dom_sf"/>
</dbReference>
<dbReference type="InterPro" id="IPR005467">
    <property type="entry name" value="His_kinase_dom"/>
</dbReference>
<dbReference type="Pfam" id="PF00512">
    <property type="entry name" value="HisKA"/>
    <property type="match status" value="1"/>
</dbReference>
<dbReference type="SUPFAM" id="SSF55874">
    <property type="entry name" value="ATPase domain of HSP90 chaperone/DNA topoisomerase II/histidine kinase"/>
    <property type="match status" value="1"/>
</dbReference>
<dbReference type="InterPro" id="IPR003018">
    <property type="entry name" value="GAF"/>
</dbReference>
<evidence type="ECO:0000256" key="2">
    <source>
        <dbReference type="ARBA" id="ARBA00012438"/>
    </source>
</evidence>
<dbReference type="SMART" id="SM00388">
    <property type="entry name" value="HisKA"/>
    <property type="match status" value="1"/>
</dbReference>
<dbReference type="PANTHER" id="PTHR43547">
    <property type="entry name" value="TWO-COMPONENT HISTIDINE KINASE"/>
    <property type="match status" value="1"/>
</dbReference>
<keyword evidence="5" id="KW-0808">Transferase</keyword>
<accession>A0A2L0EMU0</accession>
<dbReference type="OrthoDB" id="5490958at2"/>
<dbReference type="PANTHER" id="PTHR43547:SF2">
    <property type="entry name" value="HYBRID SIGNAL TRANSDUCTION HISTIDINE KINASE C"/>
    <property type="match status" value="1"/>
</dbReference>
<gene>
    <name evidence="5" type="primary">resE</name>
    <name evidence="5" type="ORF">SOCE26_020220</name>
</gene>
<dbReference type="SMART" id="SM00065">
    <property type="entry name" value="GAF"/>
    <property type="match status" value="1"/>
</dbReference>
<dbReference type="SUPFAM" id="SSF55781">
    <property type="entry name" value="GAF domain-like"/>
    <property type="match status" value="1"/>
</dbReference>
<dbReference type="AlphaFoldDB" id="A0A2L0EMU0"/>
<evidence type="ECO:0000313" key="5">
    <source>
        <dbReference type="EMBL" id="AUX40621.1"/>
    </source>
</evidence>
<evidence type="ECO:0000256" key="3">
    <source>
        <dbReference type="ARBA" id="ARBA00022553"/>
    </source>
</evidence>
<dbReference type="PRINTS" id="PR00344">
    <property type="entry name" value="BCTRLSENSOR"/>
</dbReference>
<name>A0A2L0EMU0_SORCE</name>
<dbReference type="Proteomes" id="UP000238348">
    <property type="component" value="Chromosome"/>
</dbReference>
<organism evidence="5 6">
    <name type="scientific">Sorangium cellulosum</name>
    <name type="common">Polyangium cellulosum</name>
    <dbReference type="NCBI Taxonomy" id="56"/>
    <lineage>
        <taxon>Bacteria</taxon>
        <taxon>Pseudomonadati</taxon>
        <taxon>Myxococcota</taxon>
        <taxon>Polyangia</taxon>
        <taxon>Polyangiales</taxon>
        <taxon>Polyangiaceae</taxon>
        <taxon>Sorangium</taxon>
    </lineage>
</organism>
<dbReference type="Gene3D" id="1.10.287.130">
    <property type="match status" value="1"/>
</dbReference>
<evidence type="ECO:0000259" key="4">
    <source>
        <dbReference type="PROSITE" id="PS50109"/>
    </source>
</evidence>
<dbReference type="CDD" id="cd00082">
    <property type="entry name" value="HisKA"/>
    <property type="match status" value="1"/>
</dbReference>
<dbReference type="GO" id="GO:0000155">
    <property type="term" value="F:phosphorelay sensor kinase activity"/>
    <property type="evidence" value="ECO:0007669"/>
    <property type="project" value="InterPro"/>
</dbReference>
<dbReference type="InterPro" id="IPR036097">
    <property type="entry name" value="HisK_dim/P_sf"/>
</dbReference>
<keyword evidence="3" id="KW-0597">Phosphoprotein</keyword>
<comment type="catalytic activity">
    <reaction evidence="1">
        <text>ATP + protein L-histidine = ADP + protein N-phospho-L-histidine.</text>
        <dbReference type="EC" id="2.7.13.3"/>
    </reaction>
</comment>
<dbReference type="Pfam" id="PF02518">
    <property type="entry name" value="HATPase_c"/>
    <property type="match status" value="1"/>
</dbReference>
<dbReference type="InterPro" id="IPR004358">
    <property type="entry name" value="Sig_transdc_His_kin-like_C"/>
</dbReference>
<dbReference type="Pfam" id="PF13185">
    <property type="entry name" value="GAF_2"/>
    <property type="match status" value="1"/>
</dbReference>
<keyword evidence="5" id="KW-0418">Kinase</keyword>
<proteinExistence type="predicted"/>
<dbReference type="Gene3D" id="3.30.565.10">
    <property type="entry name" value="Histidine kinase-like ATPase, C-terminal domain"/>
    <property type="match status" value="1"/>
</dbReference>
<dbReference type="PROSITE" id="PS50109">
    <property type="entry name" value="HIS_KIN"/>
    <property type="match status" value="1"/>
</dbReference>
<evidence type="ECO:0000313" key="6">
    <source>
        <dbReference type="Proteomes" id="UP000238348"/>
    </source>
</evidence>
<dbReference type="SUPFAM" id="SSF47384">
    <property type="entry name" value="Homodimeric domain of signal transducing histidine kinase"/>
    <property type="match status" value="1"/>
</dbReference>
<dbReference type="EMBL" id="CP012673">
    <property type="protein sequence ID" value="AUX40621.1"/>
    <property type="molecule type" value="Genomic_DNA"/>
</dbReference>
<dbReference type="EC" id="2.7.13.3" evidence="2"/>
<dbReference type="RefSeq" id="WP_104978397.1">
    <property type="nucleotide sequence ID" value="NZ_CP012673.1"/>
</dbReference>
<dbReference type="InterPro" id="IPR003594">
    <property type="entry name" value="HATPase_dom"/>
</dbReference>